<proteinExistence type="predicted"/>
<protein>
    <submittedName>
        <fullName evidence="1">Uncharacterized protein</fullName>
    </submittedName>
</protein>
<sequence>MALRDEGGDDEIALIQSRAVTGRLFESWTVLGDDPDLVQDILRKDVCIGDRFHPGELSPAAVMGLFILLLLAQTPHRR</sequence>
<accession>A0A975BZE7</accession>
<dbReference type="EMBL" id="CP062222">
    <property type="protein sequence ID" value="QTC90425.1"/>
    <property type="molecule type" value="Genomic_DNA"/>
</dbReference>
<name>A0A975BZE7_9CAUL</name>
<keyword evidence="2" id="KW-1185">Reference proteome</keyword>
<gene>
    <name evidence="1" type="ORF">IFJ75_14230</name>
</gene>
<dbReference type="KEGG" id="bgoe:IFJ75_14230"/>
<reference evidence="1" key="1">
    <citation type="submission" date="2020-09" db="EMBL/GenBank/DDBJ databases">
        <title>Brevundimonas sp. LVF2 isolated from a puddle in Goettingen, Germany.</title>
        <authorList>
            <person name="Friedrich I."/>
            <person name="Klassen A."/>
            <person name="Hannes N."/>
            <person name="Schneider D."/>
            <person name="Hertel R."/>
            <person name="Daniel R."/>
        </authorList>
    </citation>
    <scope>NUCLEOTIDE SEQUENCE</scope>
    <source>
        <strain evidence="1">LVF2</strain>
    </source>
</reference>
<evidence type="ECO:0000313" key="2">
    <source>
        <dbReference type="Proteomes" id="UP000663918"/>
    </source>
</evidence>
<evidence type="ECO:0000313" key="1">
    <source>
        <dbReference type="EMBL" id="QTC90425.1"/>
    </source>
</evidence>
<dbReference type="Proteomes" id="UP000663918">
    <property type="component" value="Chromosome"/>
</dbReference>
<dbReference type="AlphaFoldDB" id="A0A975BZE7"/>
<dbReference type="RefSeq" id="WP_207868841.1">
    <property type="nucleotide sequence ID" value="NZ_CP062222.1"/>
</dbReference>
<organism evidence="1 2">
    <name type="scientific">Brevundimonas goettingensis</name>
    <dbReference type="NCBI Taxonomy" id="2774190"/>
    <lineage>
        <taxon>Bacteria</taxon>
        <taxon>Pseudomonadati</taxon>
        <taxon>Pseudomonadota</taxon>
        <taxon>Alphaproteobacteria</taxon>
        <taxon>Caulobacterales</taxon>
        <taxon>Caulobacteraceae</taxon>
        <taxon>Brevundimonas</taxon>
    </lineage>
</organism>